<gene>
    <name evidence="12" type="ORF">KJK29_15705</name>
</gene>
<evidence type="ECO:0000256" key="8">
    <source>
        <dbReference type="ARBA" id="ARBA00023012"/>
    </source>
</evidence>
<keyword evidence="10" id="KW-0472">Membrane</keyword>
<keyword evidence="4" id="KW-0808">Transferase</keyword>
<evidence type="ECO:0000256" key="6">
    <source>
        <dbReference type="ARBA" id="ARBA00022777"/>
    </source>
</evidence>
<dbReference type="InterPro" id="IPR036890">
    <property type="entry name" value="HATPase_C_sf"/>
</dbReference>
<feature type="transmembrane region" description="Helical" evidence="10">
    <location>
        <begin position="402"/>
        <end position="426"/>
    </location>
</feature>
<keyword evidence="5" id="KW-0547">Nucleotide-binding</keyword>
<evidence type="ECO:0000256" key="1">
    <source>
        <dbReference type="ARBA" id="ARBA00000085"/>
    </source>
</evidence>
<evidence type="ECO:0000256" key="7">
    <source>
        <dbReference type="ARBA" id="ARBA00022840"/>
    </source>
</evidence>
<evidence type="ECO:0000259" key="11">
    <source>
        <dbReference type="Pfam" id="PF07730"/>
    </source>
</evidence>
<dbReference type="InterPro" id="IPR050482">
    <property type="entry name" value="Sensor_HK_TwoCompSys"/>
</dbReference>
<feature type="transmembrane region" description="Helical" evidence="10">
    <location>
        <begin position="102"/>
        <end position="122"/>
    </location>
</feature>
<dbReference type="EMBL" id="CP075896">
    <property type="protein sequence ID" value="QWB23925.1"/>
    <property type="molecule type" value="Genomic_DNA"/>
</dbReference>
<reference evidence="13" key="1">
    <citation type="submission" date="2021-05" db="EMBL/GenBank/DDBJ databases">
        <title>Direct Submission.</title>
        <authorList>
            <person name="Li K."/>
            <person name="Gao J."/>
        </authorList>
    </citation>
    <scope>NUCLEOTIDE SEQUENCE [LARGE SCALE GENOMIC DNA]</scope>
    <source>
        <strain evidence="13">MG62</strain>
    </source>
</reference>
<evidence type="ECO:0000256" key="3">
    <source>
        <dbReference type="ARBA" id="ARBA00022553"/>
    </source>
</evidence>
<proteinExistence type="predicted"/>
<keyword evidence="13" id="KW-1185">Reference proteome</keyword>
<keyword evidence="10" id="KW-1133">Transmembrane helix</keyword>
<organism evidence="12 13">
    <name type="scientific">Streptomyces koelreuteriae</name>
    <dbReference type="NCBI Taxonomy" id="2838015"/>
    <lineage>
        <taxon>Bacteria</taxon>
        <taxon>Bacillati</taxon>
        <taxon>Actinomycetota</taxon>
        <taxon>Actinomycetes</taxon>
        <taxon>Kitasatosporales</taxon>
        <taxon>Streptomycetaceae</taxon>
        <taxon>Streptomyces</taxon>
    </lineage>
</organism>
<comment type="catalytic activity">
    <reaction evidence="1">
        <text>ATP + protein L-histidine = ADP + protein N-phospho-L-histidine.</text>
        <dbReference type="EC" id="2.7.13.3"/>
    </reaction>
</comment>
<feature type="compositionally biased region" description="Polar residues" evidence="9">
    <location>
        <begin position="326"/>
        <end position="342"/>
    </location>
</feature>
<dbReference type="PANTHER" id="PTHR24421:SF10">
    <property type="entry name" value="NITRATE_NITRITE SENSOR PROTEIN NARQ"/>
    <property type="match status" value="1"/>
</dbReference>
<feature type="domain" description="Signal transduction histidine kinase subgroup 3 dimerisation and phosphoacceptor" evidence="11">
    <location>
        <begin position="181"/>
        <end position="246"/>
    </location>
</feature>
<dbReference type="EC" id="2.7.13.3" evidence="2"/>
<keyword evidence="6" id="KW-0418">Kinase</keyword>
<dbReference type="Gene3D" id="1.20.5.1930">
    <property type="match status" value="1"/>
</dbReference>
<evidence type="ECO:0000313" key="13">
    <source>
        <dbReference type="Proteomes" id="UP000679629"/>
    </source>
</evidence>
<accession>A0ABX8FSA6</accession>
<evidence type="ECO:0000256" key="4">
    <source>
        <dbReference type="ARBA" id="ARBA00022679"/>
    </source>
</evidence>
<keyword evidence="10" id="KW-0812">Transmembrane</keyword>
<feature type="transmembrane region" description="Helical" evidence="10">
    <location>
        <begin position="128"/>
        <end position="145"/>
    </location>
</feature>
<dbReference type="Gene3D" id="3.30.565.10">
    <property type="entry name" value="Histidine kinase-like ATPase, C-terminal domain"/>
    <property type="match status" value="1"/>
</dbReference>
<evidence type="ECO:0000256" key="5">
    <source>
        <dbReference type="ARBA" id="ARBA00022741"/>
    </source>
</evidence>
<sequence length="526" mass="55599">MERPRSARLARGALLWAALVLPALTADRIGLNEPRTLWQQAAGAAVLAAAAALSRRLPLAAFGLTATLSLTAAPSLFTASYGPALGTSALLLGLRAGRARPAALCFAAVGCAGTARIVLVGLDPVPEWLVMTGTLLFGCVFPWLGGRYWRQSRELAAEGWLRAARLEDEQRLTEERARLRERSRIAQDMHDSLGHELSLIALRAAALQLAPGLADEHRTAAAELRGAAADATDRLHRIIGVLREDDDEPPPLTPAGETLEQLVARAAESGLPVRWAQPATRDPHTAPGDLAERLLYRVAREALTNAARHAPGAPVIVAVTGRDEGTSVTLTNGSPTEPSSRPSEGGTGLLGLRAAVTSAGGTFEAGPQGEGFRVSAYVPAHRTATGPPRPALAPITHARRRVALCLGLAAGVGVVLVGTAFGWYAYVEKHSVLAPAAYATLRPGAPAADVERVLPDRDVNDPPVERAATPAPEGADCRYYRASGELFVSVDHFRLCFDAGRLVTKDVVPRAGRSGEGREEYEEFSQ</sequence>
<evidence type="ECO:0000256" key="2">
    <source>
        <dbReference type="ARBA" id="ARBA00012438"/>
    </source>
</evidence>
<keyword evidence="7 12" id="KW-0067">ATP-binding</keyword>
<keyword evidence="3" id="KW-0597">Phosphoprotein</keyword>
<dbReference type="CDD" id="cd16917">
    <property type="entry name" value="HATPase_UhpB-NarQ-NarX-like"/>
    <property type="match status" value="1"/>
</dbReference>
<dbReference type="Proteomes" id="UP000679629">
    <property type="component" value="Chromosome"/>
</dbReference>
<dbReference type="PANTHER" id="PTHR24421">
    <property type="entry name" value="NITRATE/NITRITE SENSOR PROTEIN NARX-RELATED"/>
    <property type="match status" value="1"/>
</dbReference>
<dbReference type="GO" id="GO:0005524">
    <property type="term" value="F:ATP binding"/>
    <property type="evidence" value="ECO:0007669"/>
    <property type="project" value="UniProtKB-KW"/>
</dbReference>
<feature type="region of interest" description="Disordered" evidence="9">
    <location>
        <begin position="326"/>
        <end position="348"/>
    </location>
</feature>
<evidence type="ECO:0000313" key="12">
    <source>
        <dbReference type="EMBL" id="QWB23925.1"/>
    </source>
</evidence>
<evidence type="ECO:0000256" key="10">
    <source>
        <dbReference type="SAM" id="Phobius"/>
    </source>
</evidence>
<dbReference type="InterPro" id="IPR011712">
    <property type="entry name" value="Sig_transdc_His_kin_sub3_dim/P"/>
</dbReference>
<dbReference type="SUPFAM" id="SSF55874">
    <property type="entry name" value="ATPase domain of HSP90 chaperone/DNA topoisomerase II/histidine kinase"/>
    <property type="match status" value="1"/>
</dbReference>
<dbReference type="Pfam" id="PF07730">
    <property type="entry name" value="HisKA_3"/>
    <property type="match status" value="1"/>
</dbReference>
<keyword evidence="8" id="KW-0902">Two-component regulatory system</keyword>
<name>A0ABX8FSA6_9ACTN</name>
<dbReference type="RefSeq" id="WP_215119789.1">
    <property type="nucleotide sequence ID" value="NZ_CP075896.1"/>
</dbReference>
<protein>
    <recommendedName>
        <fullName evidence="2">histidine kinase</fullName>
        <ecNumber evidence="2">2.7.13.3</ecNumber>
    </recommendedName>
</protein>
<evidence type="ECO:0000256" key="9">
    <source>
        <dbReference type="SAM" id="MobiDB-lite"/>
    </source>
</evidence>